<gene>
    <name evidence="1" type="ORF">SK803_14270</name>
</gene>
<comment type="caution">
    <text evidence="1">The sequence shown here is derived from an EMBL/GenBank/DDBJ whole genome shotgun (WGS) entry which is preliminary data.</text>
</comment>
<protein>
    <submittedName>
        <fullName evidence="1">Contractile injection system protein, VgrG/Pvc8 family</fullName>
    </submittedName>
</protein>
<dbReference type="Gene3D" id="4.10.220.110">
    <property type="match status" value="1"/>
</dbReference>
<dbReference type="Gene3D" id="2.30.110.50">
    <property type="match status" value="1"/>
</dbReference>
<dbReference type="SUPFAM" id="SSF69279">
    <property type="entry name" value="Phage tail proteins"/>
    <property type="match status" value="1"/>
</dbReference>
<organism evidence="1 2">
    <name type="scientific">Lentzea miocenica</name>
    <dbReference type="NCBI Taxonomy" id="3095431"/>
    <lineage>
        <taxon>Bacteria</taxon>
        <taxon>Bacillati</taxon>
        <taxon>Actinomycetota</taxon>
        <taxon>Actinomycetes</taxon>
        <taxon>Pseudonocardiales</taxon>
        <taxon>Pseudonocardiaceae</taxon>
        <taxon>Lentzea</taxon>
    </lineage>
</organism>
<dbReference type="Pfam" id="PF05954">
    <property type="entry name" value="Phage_GPD"/>
    <property type="match status" value="1"/>
</dbReference>
<name>A0ABU4SZX6_9PSEU</name>
<dbReference type="Gene3D" id="3.55.50.10">
    <property type="entry name" value="Baseplate protein-like domains"/>
    <property type="match status" value="1"/>
</dbReference>
<evidence type="ECO:0000313" key="1">
    <source>
        <dbReference type="EMBL" id="MDX8031390.1"/>
    </source>
</evidence>
<accession>A0ABU4SZX6</accession>
<reference evidence="1 2" key="1">
    <citation type="submission" date="2023-11" db="EMBL/GenBank/DDBJ databases">
        <title>Lentzea sokolovensis, sp. nov., Lentzea kristufkii, sp. nov., and Lentzea miocenensis, sp. nov., rare actinobacteria from Sokolov Coal Basin, Miocene lacustrine sediment, Czech Republic.</title>
        <authorList>
            <person name="Lara A."/>
            <person name="Kotroba L."/>
            <person name="Nouioui I."/>
            <person name="Neumann-Schaal M."/>
            <person name="Mast Y."/>
            <person name="Chronakova A."/>
        </authorList>
    </citation>
    <scope>NUCLEOTIDE SEQUENCE [LARGE SCALE GENOMIC DNA]</scope>
    <source>
        <strain evidence="1 2">BCCO 10_0856</strain>
    </source>
</reference>
<dbReference type="Proteomes" id="UP001285521">
    <property type="component" value="Unassembled WGS sequence"/>
</dbReference>
<dbReference type="RefSeq" id="WP_319966453.1">
    <property type="nucleotide sequence ID" value="NZ_JAXAVW010000010.1"/>
</dbReference>
<keyword evidence="2" id="KW-1185">Reference proteome</keyword>
<dbReference type="EMBL" id="JAXAVW010000010">
    <property type="protein sequence ID" value="MDX8031390.1"/>
    <property type="molecule type" value="Genomic_DNA"/>
</dbReference>
<proteinExistence type="predicted"/>
<sequence>MADQFVAADPVFTVDGRRVPDLGRDCLALVVEESTEGLRTCVAHLLANAPRQVPNDDVVEYLDGRTLDFGKQLAVSIGPSGNERVVFAGAISAIEAVFDEGDAPHVSVYAEDALMKLRQTRRSATYTRVSDADIVRRIAARHGLSAQADVTGPTYAVVQQVNETDLGFLRDRAARLGAELWAAGTTLHFATRDRRTGPAVTLAQGKDLLTVSLRADLAHQRGSVGVSGYDAQARERIDVVAGRSAVTGEISGGRSGLDVLEQTGGTHTDQRSTLTPVTGAEARAWAEADLRCRARRFVTVVGTASGVPELSVGARLTLTAVGAPFAGGGYYVTRARHTFARDEGGLRVHFTAERATLTSRGSR</sequence>
<evidence type="ECO:0000313" key="2">
    <source>
        <dbReference type="Proteomes" id="UP001285521"/>
    </source>
</evidence>